<dbReference type="EMBL" id="JAOAOG010000271">
    <property type="protein sequence ID" value="KAJ6234270.1"/>
    <property type="molecule type" value="Genomic_DNA"/>
</dbReference>
<reference evidence="1" key="1">
    <citation type="submission" date="2022-08" db="EMBL/GenBank/DDBJ databases">
        <title>Novel sulfate-reducing endosymbionts in the free-living metamonad Anaeramoeba.</title>
        <authorList>
            <person name="Jerlstrom-Hultqvist J."/>
            <person name="Cepicka I."/>
            <person name="Gallot-Lavallee L."/>
            <person name="Salas-Leiva D."/>
            <person name="Curtis B.A."/>
            <person name="Zahonova K."/>
            <person name="Pipaliya S."/>
            <person name="Dacks J."/>
            <person name="Roger A.J."/>
        </authorList>
    </citation>
    <scope>NUCLEOTIDE SEQUENCE</scope>
    <source>
        <strain evidence="1">Schooner1</strain>
    </source>
</reference>
<comment type="caution">
    <text evidence="1">The sequence shown here is derived from an EMBL/GenBank/DDBJ whole genome shotgun (WGS) entry which is preliminary data.</text>
</comment>
<sequence>MSNSLEFLLQSEQTGKDQLIEQLHLLLSNKVGEEFQFLEEKDQEQIKEKEKKQEEEEYETAVLTKETFLLQKIEELT</sequence>
<name>A0ABQ8XPK2_9EUKA</name>
<dbReference type="Proteomes" id="UP001150062">
    <property type="component" value="Unassembled WGS sequence"/>
</dbReference>
<protein>
    <submittedName>
        <fullName evidence="1">Uncharacterized protein</fullName>
    </submittedName>
</protein>
<evidence type="ECO:0000313" key="2">
    <source>
        <dbReference type="Proteomes" id="UP001150062"/>
    </source>
</evidence>
<accession>A0ABQ8XPK2</accession>
<gene>
    <name evidence="1" type="ORF">M0813_04073</name>
</gene>
<organism evidence="1 2">
    <name type="scientific">Anaeramoeba flamelloides</name>
    <dbReference type="NCBI Taxonomy" id="1746091"/>
    <lineage>
        <taxon>Eukaryota</taxon>
        <taxon>Metamonada</taxon>
        <taxon>Anaeramoebidae</taxon>
        <taxon>Anaeramoeba</taxon>
    </lineage>
</organism>
<evidence type="ECO:0000313" key="1">
    <source>
        <dbReference type="EMBL" id="KAJ6234270.1"/>
    </source>
</evidence>
<proteinExistence type="predicted"/>
<keyword evidence="2" id="KW-1185">Reference proteome</keyword>